<reference evidence="1 2" key="1">
    <citation type="submission" date="2023-09" db="EMBL/GenBank/DDBJ databases">
        <authorList>
            <person name="Rey-Velasco X."/>
        </authorList>
    </citation>
    <scope>NUCLEOTIDE SEQUENCE [LARGE SCALE GENOMIC DNA]</scope>
    <source>
        <strain evidence="1 2">W311</strain>
    </source>
</reference>
<dbReference type="Pfam" id="PF04338">
    <property type="entry name" value="DUF481"/>
    <property type="match status" value="1"/>
</dbReference>
<sequence>MRSLLLLPASLLLIGNTDPQEIPDDVPPTIAAMLREAMKSGNEGEVATIVKYARKAAPDVSREIAEIASDWTRARREAATRRLRESDFFDLVKGRAEVGGFLTTGNTNQIGVTATVDLKREGFHWRHKVHLQADYQKSSGVETREHYLAAYEPNYKINDRAYVYGALQYESDRFLGYYDRYSFSSGAGYSVIKDPDMTLDLELGPAYRYTNFTDDTIESNVAGRGSMAFKWKLSSSVTLRQDASAYIQAANSTGTAKTSLSAKLFGPVSGQLSYQVQYESMPPEGRETTDTTSRASIVYDF</sequence>
<dbReference type="RefSeq" id="WP_313913665.1">
    <property type="nucleotide sequence ID" value="NZ_CP135076.1"/>
</dbReference>
<dbReference type="EMBL" id="CP135076">
    <property type="protein sequence ID" value="WNO52827.1"/>
    <property type="molecule type" value="Genomic_DNA"/>
</dbReference>
<evidence type="ECO:0000313" key="2">
    <source>
        <dbReference type="Proteomes" id="UP001302249"/>
    </source>
</evidence>
<accession>A0ABZ0B6J2</accession>
<dbReference type="InterPro" id="IPR007433">
    <property type="entry name" value="DUF481"/>
</dbReference>
<dbReference type="Proteomes" id="UP001302249">
    <property type="component" value="Chromosome"/>
</dbReference>
<proteinExistence type="predicted"/>
<name>A0ABZ0B6J2_9SPHN</name>
<keyword evidence="2" id="KW-1185">Reference proteome</keyword>
<evidence type="ECO:0000313" key="1">
    <source>
        <dbReference type="EMBL" id="WNO52827.1"/>
    </source>
</evidence>
<protein>
    <submittedName>
        <fullName evidence="1">DUF481 domain-containing protein</fullName>
    </submittedName>
</protein>
<organism evidence="1 2">
    <name type="scientific">Stakelama saccharophila</name>
    <dbReference type="NCBI Taxonomy" id="3075605"/>
    <lineage>
        <taxon>Bacteria</taxon>
        <taxon>Pseudomonadati</taxon>
        <taxon>Pseudomonadota</taxon>
        <taxon>Alphaproteobacteria</taxon>
        <taxon>Sphingomonadales</taxon>
        <taxon>Sphingomonadaceae</taxon>
        <taxon>Stakelama</taxon>
    </lineage>
</organism>
<gene>
    <name evidence="1" type="ORF">RPR59_10185</name>
</gene>